<feature type="compositionally biased region" description="Basic and acidic residues" evidence="1">
    <location>
        <begin position="1"/>
        <end position="12"/>
    </location>
</feature>
<sequence>DAGPQARDDPGLTRRPAPWPRGGRGAAWRGPARLR</sequence>
<reference evidence="2" key="1">
    <citation type="submission" date="2020-02" db="EMBL/GenBank/DDBJ databases">
        <authorList>
            <person name="Meier V. D."/>
        </authorList>
    </citation>
    <scope>NUCLEOTIDE SEQUENCE</scope>
    <source>
        <strain evidence="2">AVDCRST_MAG15</strain>
    </source>
</reference>
<dbReference type="EMBL" id="CADCUU010000465">
    <property type="protein sequence ID" value="CAA9434451.1"/>
    <property type="molecule type" value="Genomic_DNA"/>
</dbReference>
<feature type="region of interest" description="Disordered" evidence="1">
    <location>
        <begin position="1"/>
        <end position="35"/>
    </location>
</feature>
<organism evidence="2">
    <name type="scientific">uncultured Rubellimicrobium sp</name>
    <dbReference type="NCBI Taxonomy" id="543078"/>
    <lineage>
        <taxon>Bacteria</taxon>
        <taxon>Pseudomonadati</taxon>
        <taxon>Pseudomonadota</taxon>
        <taxon>Alphaproteobacteria</taxon>
        <taxon>Rhodobacterales</taxon>
        <taxon>Roseobacteraceae</taxon>
        <taxon>Rubellimicrobium</taxon>
        <taxon>environmental samples</taxon>
    </lineage>
</organism>
<feature type="compositionally biased region" description="Low complexity" evidence="1">
    <location>
        <begin position="26"/>
        <end position="35"/>
    </location>
</feature>
<accession>A0A6J4Q616</accession>
<dbReference type="AlphaFoldDB" id="A0A6J4Q616"/>
<evidence type="ECO:0000256" key="1">
    <source>
        <dbReference type="SAM" id="MobiDB-lite"/>
    </source>
</evidence>
<proteinExistence type="predicted"/>
<feature type="non-terminal residue" evidence="2">
    <location>
        <position position="1"/>
    </location>
</feature>
<name>A0A6J4Q616_9RHOB</name>
<gene>
    <name evidence="2" type="ORF">AVDCRST_MAG15-3095</name>
</gene>
<protein>
    <submittedName>
        <fullName evidence="2">Uncharacterized protein</fullName>
    </submittedName>
</protein>
<evidence type="ECO:0000313" key="2">
    <source>
        <dbReference type="EMBL" id="CAA9434451.1"/>
    </source>
</evidence>
<feature type="non-terminal residue" evidence="2">
    <location>
        <position position="35"/>
    </location>
</feature>